<comment type="similarity">
    <text evidence="7">Belongs to the binding-protein-dependent transport system permease family.</text>
</comment>
<dbReference type="InterPro" id="IPR035906">
    <property type="entry name" value="MetI-like_sf"/>
</dbReference>
<dbReference type="PANTHER" id="PTHR43227">
    <property type="entry name" value="BLL4140 PROTEIN"/>
    <property type="match status" value="1"/>
</dbReference>
<reference evidence="9" key="2">
    <citation type="submission" date="2021-04" db="EMBL/GenBank/DDBJ databases">
        <authorList>
            <person name="Gilroy R."/>
        </authorList>
    </citation>
    <scope>NUCLEOTIDE SEQUENCE</scope>
    <source>
        <strain evidence="9">1345</strain>
    </source>
</reference>
<evidence type="ECO:0000313" key="10">
    <source>
        <dbReference type="Proteomes" id="UP000886750"/>
    </source>
</evidence>
<dbReference type="SUPFAM" id="SSF161098">
    <property type="entry name" value="MetI-like"/>
    <property type="match status" value="1"/>
</dbReference>
<dbReference type="EMBL" id="DXCQ01000042">
    <property type="protein sequence ID" value="HIY97047.1"/>
    <property type="molecule type" value="Genomic_DNA"/>
</dbReference>
<dbReference type="GO" id="GO:0055085">
    <property type="term" value="P:transmembrane transport"/>
    <property type="evidence" value="ECO:0007669"/>
    <property type="project" value="InterPro"/>
</dbReference>
<feature type="domain" description="ABC transmembrane type-1" evidence="8">
    <location>
        <begin position="80"/>
        <end position="296"/>
    </location>
</feature>
<reference evidence="9" key="1">
    <citation type="journal article" date="2021" name="PeerJ">
        <title>Extensive microbial diversity within the chicken gut microbiome revealed by metagenomics and culture.</title>
        <authorList>
            <person name="Gilroy R."/>
            <person name="Ravi A."/>
            <person name="Getino M."/>
            <person name="Pursley I."/>
            <person name="Horton D.L."/>
            <person name="Alikhan N.F."/>
            <person name="Baker D."/>
            <person name="Gharbi K."/>
            <person name="Hall N."/>
            <person name="Watson M."/>
            <person name="Adriaenssens E.M."/>
            <person name="Foster-Nyarko E."/>
            <person name="Jarju S."/>
            <person name="Secka A."/>
            <person name="Antonio M."/>
            <person name="Oren A."/>
            <person name="Chaudhuri R.R."/>
            <person name="La Ragione R."/>
            <person name="Hildebrand F."/>
            <person name="Pallen M.J."/>
        </authorList>
    </citation>
    <scope>NUCLEOTIDE SEQUENCE</scope>
    <source>
        <strain evidence="9">1345</strain>
    </source>
</reference>
<comment type="caution">
    <text evidence="9">The sequence shown here is derived from an EMBL/GenBank/DDBJ whole genome shotgun (WGS) entry which is preliminary data.</text>
</comment>
<feature type="transmembrane region" description="Helical" evidence="7">
    <location>
        <begin position="217"/>
        <end position="245"/>
    </location>
</feature>
<accession>A0A9D1ZVP7</accession>
<evidence type="ECO:0000256" key="4">
    <source>
        <dbReference type="ARBA" id="ARBA00022692"/>
    </source>
</evidence>
<feature type="transmembrane region" description="Helical" evidence="7">
    <location>
        <begin position="173"/>
        <end position="196"/>
    </location>
</feature>
<feature type="transmembrane region" description="Helical" evidence="7">
    <location>
        <begin position="122"/>
        <end position="142"/>
    </location>
</feature>
<evidence type="ECO:0000256" key="6">
    <source>
        <dbReference type="ARBA" id="ARBA00023136"/>
    </source>
</evidence>
<keyword evidence="3" id="KW-1003">Cell membrane</keyword>
<keyword evidence="5 7" id="KW-1133">Transmembrane helix</keyword>
<evidence type="ECO:0000256" key="3">
    <source>
        <dbReference type="ARBA" id="ARBA00022475"/>
    </source>
</evidence>
<sequence>MLGKANEKEASKKKKKFFTKRNVFIVCMLAYPVCQFLIMWIFVNIDSVLMTFKIWTPAGFEWQGLNNYRMLFDSLAYDKVTQTVILNSLSYAAVNLVILALSVFASFFIYKKVPLSKAFRVIFYLPSILPLVILAFAFTMALDPLYGVVTALLKWAGVENPPVWFGGEPIAQYSIWVFCIWAGLGYNIILLSSAISRIPKDVVDYGKLEGVGYMRELFSLVIPLVWPTFTTITVMALMAPFSVYLQPMFLTKGMHNTKTISFKIFEVTQGGGSGMEYWATFGLFLSLIGAPIILLIRKLMERCFKDVDF</sequence>
<evidence type="ECO:0000259" key="8">
    <source>
        <dbReference type="PROSITE" id="PS50928"/>
    </source>
</evidence>
<evidence type="ECO:0000256" key="7">
    <source>
        <dbReference type="RuleBase" id="RU363032"/>
    </source>
</evidence>
<evidence type="ECO:0000256" key="5">
    <source>
        <dbReference type="ARBA" id="ARBA00022989"/>
    </source>
</evidence>
<dbReference type="PROSITE" id="PS50928">
    <property type="entry name" value="ABC_TM1"/>
    <property type="match status" value="1"/>
</dbReference>
<keyword evidence="2 7" id="KW-0813">Transport</keyword>
<dbReference type="InterPro" id="IPR000515">
    <property type="entry name" value="MetI-like"/>
</dbReference>
<organism evidence="9 10">
    <name type="scientific">Candidatus Borkfalkia excrementigallinarum</name>
    <dbReference type="NCBI Taxonomy" id="2838506"/>
    <lineage>
        <taxon>Bacteria</taxon>
        <taxon>Bacillati</taxon>
        <taxon>Bacillota</taxon>
        <taxon>Clostridia</taxon>
        <taxon>Christensenellales</taxon>
        <taxon>Christensenellaceae</taxon>
        <taxon>Candidatus Borkfalkia</taxon>
    </lineage>
</organism>
<protein>
    <submittedName>
        <fullName evidence="9">Sugar ABC transporter permease</fullName>
    </submittedName>
</protein>
<dbReference type="CDD" id="cd06261">
    <property type="entry name" value="TM_PBP2"/>
    <property type="match status" value="1"/>
</dbReference>
<evidence type="ECO:0000256" key="1">
    <source>
        <dbReference type="ARBA" id="ARBA00004651"/>
    </source>
</evidence>
<name>A0A9D1ZVP7_9FIRM</name>
<dbReference type="InterPro" id="IPR050809">
    <property type="entry name" value="UgpAE/MalFG_permease"/>
</dbReference>
<dbReference type="AlphaFoldDB" id="A0A9D1ZVP7"/>
<evidence type="ECO:0000313" key="9">
    <source>
        <dbReference type="EMBL" id="HIY97047.1"/>
    </source>
</evidence>
<dbReference type="PANTHER" id="PTHR43227:SF11">
    <property type="entry name" value="BLL4140 PROTEIN"/>
    <property type="match status" value="1"/>
</dbReference>
<comment type="subcellular location">
    <subcellularLocation>
        <location evidence="1 7">Cell membrane</location>
        <topology evidence="1 7">Multi-pass membrane protein</topology>
    </subcellularLocation>
</comment>
<dbReference type="Proteomes" id="UP000886750">
    <property type="component" value="Unassembled WGS sequence"/>
</dbReference>
<dbReference type="GO" id="GO:0005886">
    <property type="term" value="C:plasma membrane"/>
    <property type="evidence" value="ECO:0007669"/>
    <property type="project" value="UniProtKB-SubCell"/>
</dbReference>
<dbReference type="Gene3D" id="1.10.3720.10">
    <property type="entry name" value="MetI-like"/>
    <property type="match status" value="1"/>
</dbReference>
<evidence type="ECO:0000256" key="2">
    <source>
        <dbReference type="ARBA" id="ARBA00022448"/>
    </source>
</evidence>
<feature type="transmembrane region" description="Helical" evidence="7">
    <location>
        <begin position="21"/>
        <end position="43"/>
    </location>
</feature>
<feature type="transmembrane region" description="Helical" evidence="7">
    <location>
        <begin position="277"/>
        <end position="296"/>
    </location>
</feature>
<proteinExistence type="inferred from homology"/>
<keyword evidence="6 7" id="KW-0472">Membrane</keyword>
<gene>
    <name evidence="9" type="ORF">H9729_05100</name>
</gene>
<feature type="transmembrane region" description="Helical" evidence="7">
    <location>
        <begin position="89"/>
        <end position="110"/>
    </location>
</feature>
<dbReference type="Pfam" id="PF00528">
    <property type="entry name" value="BPD_transp_1"/>
    <property type="match status" value="1"/>
</dbReference>
<keyword evidence="4 7" id="KW-0812">Transmembrane</keyword>